<protein>
    <submittedName>
        <fullName evidence="1">Uncharacterized protein</fullName>
    </submittedName>
</protein>
<keyword evidence="2" id="KW-1185">Reference proteome</keyword>
<sequence>MGSAEMRIEEDYFKKWRIELGIGSILDSENEV</sequence>
<organism evidence="1 2">
    <name type="scientific">Trifolium medium</name>
    <dbReference type="NCBI Taxonomy" id="97028"/>
    <lineage>
        <taxon>Eukaryota</taxon>
        <taxon>Viridiplantae</taxon>
        <taxon>Streptophyta</taxon>
        <taxon>Embryophyta</taxon>
        <taxon>Tracheophyta</taxon>
        <taxon>Spermatophyta</taxon>
        <taxon>Magnoliopsida</taxon>
        <taxon>eudicotyledons</taxon>
        <taxon>Gunneridae</taxon>
        <taxon>Pentapetalae</taxon>
        <taxon>rosids</taxon>
        <taxon>fabids</taxon>
        <taxon>Fabales</taxon>
        <taxon>Fabaceae</taxon>
        <taxon>Papilionoideae</taxon>
        <taxon>50 kb inversion clade</taxon>
        <taxon>NPAAA clade</taxon>
        <taxon>Hologalegina</taxon>
        <taxon>IRL clade</taxon>
        <taxon>Trifolieae</taxon>
        <taxon>Trifolium</taxon>
    </lineage>
</organism>
<proteinExistence type="predicted"/>
<reference evidence="1 2" key="1">
    <citation type="journal article" date="2018" name="Front. Plant Sci.">
        <title>Red Clover (Trifolium pratense) and Zigzag Clover (T. medium) - A Picture of Genomic Similarities and Differences.</title>
        <authorList>
            <person name="Dluhosova J."/>
            <person name="Istvanek J."/>
            <person name="Nedelnik J."/>
            <person name="Repkova J."/>
        </authorList>
    </citation>
    <scope>NUCLEOTIDE SEQUENCE [LARGE SCALE GENOMIC DNA]</scope>
    <source>
        <strain evidence="2">cv. 10/8</strain>
        <tissue evidence="1">Leaf</tissue>
    </source>
</reference>
<accession>A0A392TJX7</accession>
<dbReference type="AlphaFoldDB" id="A0A392TJX7"/>
<evidence type="ECO:0000313" key="1">
    <source>
        <dbReference type="EMBL" id="MCI60904.1"/>
    </source>
</evidence>
<dbReference type="Proteomes" id="UP000265520">
    <property type="component" value="Unassembled WGS sequence"/>
</dbReference>
<name>A0A392TJX7_9FABA</name>
<dbReference type="EMBL" id="LXQA010590195">
    <property type="protein sequence ID" value="MCI60904.1"/>
    <property type="molecule type" value="Genomic_DNA"/>
</dbReference>
<feature type="non-terminal residue" evidence="1">
    <location>
        <position position="32"/>
    </location>
</feature>
<comment type="caution">
    <text evidence="1">The sequence shown here is derived from an EMBL/GenBank/DDBJ whole genome shotgun (WGS) entry which is preliminary data.</text>
</comment>
<evidence type="ECO:0000313" key="2">
    <source>
        <dbReference type="Proteomes" id="UP000265520"/>
    </source>
</evidence>